<protein>
    <submittedName>
        <fullName evidence="2">Uncharacterized protein</fullName>
    </submittedName>
</protein>
<dbReference type="EMBL" id="AP024412">
    <property type="protein sequence ID" value="BCR36378.1"/>
    <property type="molecule type" value="Genomic_DNA"/>
</dbReference>
<dbReference type="KEGG" id="manr:MPAN_012710"/>
<reference evidence="2" key="1">
    <citation type="submission" date="2021-01" db="EMBL/GenBank/DDBJ databases">
        <title>Draft genome sequence of Acholeplasmataceae bacterium strain Mahy22.</title>
        <authorList>
            <person name="Watanabe M."/>
            <person name="Kojima H."/>
            <person name="Fukui M."/>
        </authorList>
    </citation>
    <scope>NUCLEOTIDE SEQUENCE</scope>
    <source>
        <strain evidence="2">Mahy22</strain>
    </source>
</reference>
<evidence type="ECO:0000256" key="1">
    <source>
        <dbReference type="SAM" id="Coils"/>
    </source>
</evidence>
<dbReference type="AlphaFoldDB" id="A0A7U9TGX2"/>
<accession>A0A7U9TGX2</accession>
<dbReference type="Gene3D" id="1.20.5.2950">
    <property type="match status" value="1"/>
</dbReference>
<gene>
    <name evidence="2" type="ORF">MPAN_012710</name>
</gene>
<keyword evidence="1" id="KW-0175">Coiled coil</keyword>
<keyword evidence="3" id="KW-1185">Reference proteome</keyword>
<organism evidence="2 3">
    <name type="scientific">Mariniplasma anaerobium</name>
    <dbReference type="NCBI Taxonomy" id="2735436"/>
    <lineage>
        <taxon>Bacteria</taxon>
        <taxon>Bacillati</taxon>
        <taxon>Mycoplasmatota</taxon>
        <taxon>Mollicutes</taxon>
        <taxon>Acholeplasmatales</taxon>
        <taxon>Acholeplasmataceae</taxon>
        <taxon>Mariniplasma</taxon>
    </lineage>
</organism>
<dbReference type="Proteomes" id="UP000620133">
    <property type="component" value="Chromosome"/>
</dbReference>
<evidence type="ECO:0000313" key="3">
    <source>
        <dbReference type="Proteomes" id="UP000620133"/>
    </source>
</evidence>
<sequence length="104" mass="12619">MQGSIIKNTIQLDKEARIKIDELKKEKDHLDERLKTETVKLQKSYDQDNKKILDERKTSYQEEIKARQEKEKNTYDKTLKDIQKQYKENRDSWIKDIYEACIKP</sequence>
<name>A0A7U9TGX2_9MOLU</name>
<evidence type="ECO:0000313" key="2">
    <source>
        <dbReference type="EMBL" id="BCR36378.1"/>
    </source>
</evidence>
<feature type="coiled-coil region" evidence="1">
    <location>
        <begin position="6"/>
        <end position="85"/>
    </location>
</feature>
<proteinExistence type="predicted"/>